<comment type="pathway">
    <text evidence="2 11">Cofactor biosynthesis; NAD(+) biosynthesis; deamido-NAD(+) from nicotinate D-ribonucleotide: step 1/1.</text>
</comment>
<dbReference type="GO" id="GO:0009435">
    <property type="term" value="P:NAD+ biosynthetic process"/>
    <property type="evidence" value="ECO:0007669"/>
    <property type="project" value="UniProtKB-UniRule"/>
</dbReference>
<dbReference type="NCBIfam" id="TIGR00125">
    <property type="entry name" value="cyt_tran_rel"/>
    <property type="match status" value="1"/>
</dbReference>
<dbReference type="SUPFAM" id="SSF52374">
    <property type="entry name" value="Nucleotidylyl transferase"/>
    <property type="match status" value="1"/>
</dbReference>
<dbReference type="NCBIfam" id="NF000839">
    <property type="entry name" value="PRK00071.1-1"/>
    <property type="match status" value="1"/>
</dbReference>
<dbReference type="OrthoDB" id="5295945at2"/>
<keyword evidence="6 11" id="KW-0548">Nucleotidyltransferase</keyword>
<dbReference type="PANTHER" id="PTHR39321:SF3">
    <property type="entry name" value="PHOSPHOPANTETHEINE ADENYLYLTRANSFERASE"/>
    <property type="match status" value="1"/>
</dbReference>
<comment type="catalytic activity">
    <reaction evidence="10 11">
        <text>nicotinate beta-D-ribonucleotide + ATP + H(+) = deamido-NAD(+) + diphosphate</text>
        <dbReference type="Rhea" id="RHEA:22860"/>
        <dbReference type="ChEBI" id="CHEBI:15378"/>
        <dbReference type="ChEBI" id="CHEBI:30616"/>
        <dbReference type="ChEBI" id="CHEBI:33019"/>
        <dbReference type="ChEBI" id="CHEBI:57502"/>
        <dbReference type="ChEBI" id="CHEBI:58437"/>
        <dbReference type="EC" id="2.7.7.18"/>
    </reaction>
</comment>
<dbReference type="InterPro" id="IPR004821">
    <property type="entry name" value="Cyt_trans-like"/>
</dbReference>
<evidence type="ECO:0000256" key="2">
    <source>
        <dbReference type="ARBA" id="ARBA00005019"/>
    </source>
</evidence>
<evidence type="ECO:0000256" key="3">
    <source>
        <dbReference type="ARBA" id="ARBA00009014"/>
    </source>
</evidence>
<evidence type="ECO:0000256" key="10">
    <source>
        <dbReference type="ARBA" id="ARBA00048721"/>
    </source>
</evidence>
<keyword evidence="9 11" id="KW-0520">NAD</keyword>
<evidence type="ECO:0000256" key="7">
    <source>
        <dbReference type="ARBA" id="ARBA00022741"/>
    </source>
</evidence>
<dbReference type="Proteomes" id="UP000255066">
    <property type="component" value="Unassembled WGS sequence"/>
</dbReference>
<reference evidence="14 16" key="2">
    <citation type="submission" date="2018-06" db="EMBL/GenBank/DDBJ databases">
        <authorList>
            <consortium name="Pathogen Informatics"/>
            <person name="Doyle S."/>
        </authorList>
    </citation>
    <scope>NUCLEOTIDE SEQUENCE [LARGE SCALE GENOMIC DNA]</scope>
    <source>
        <strain evidence="14 16">NCTC12437</strain>
    </source>
</reference>
<evidence type="ECO:0000256" key="5">
    <source>
        <dbReference type="ARBA" id="ARBA00022679"/>
    </source>
</evidence>
<keyword evidence="4 11" id="KW-0662">Pyridine nucleotide biosynthesis</keyword>
<dbReference type="CDD" id="cd02165">
    <property type="entry name" value="NMNAT"/>
    <property type="match status" value="1"/>
</dbReference>
<evidence type="ECO:0000256" key="4">
    <source>
        <dbReference type="ARBA" id="ARBA00022642"/>
    </source>
</evidence>
<evidence type="ECO:0000313" key="13">
    <source>
        <dbReference type="EMBL" id="KTC75244.1"/>
    </source>
</evidence>
<dbReference type="RefSeq" id="WP_083503064.1">
    <property type="nucleotide sequence ID" value="NZ_LNXT01000006.1"/>
</dbReference>
<proteinExistence type="inferred from homology"/>
<dbReference type="EC" id="2.7.7.18" evidence="11"/>
<dbReference type="AlphaFoldDB" id="A0A378IAL2"/>
<evidence type="ECO:0000259" key="12">
    <source>
        <dbReference type="Pfam" id="PF01467"/>
    </source>
</evidence>
<evidence type="ECO:0000256" key="11">
    <source>
        <dbReference type="HAMAP-Rule" id="MF_00244"/>
    </source>
</evidence>
<dbReference type="Gene3D" id="3.40.50.620">
    <property type="entry name" value="HUPs"/>
    <property type="match status" value="1"/>
</dbReference>
<comment type="similarity">
    <text evidence="3 11">Belongs to the NadD family.</text>
</comment>
<evidence type="ECO:0000256" key="6">
    <source>
        <dbReference type="ARBA" id="ARBA00022695"/>
    </source>
</evidence>
<sequence>MHWHYAQEKRQGILDNLLIFGGTFDPIHQGHLNVAENIQKHFRFQRFIFLPCKLPVHKEKATANSTQRIEMLKLALADYPGCRFEIDDCEIRRQSPSYMVTTLESYRKDLGMDISITLLMGMDSFYQLPLWHRWTRILELANLLVIKRPDISLPVEDNVLETLSGHVTDREEDLKNNAQGIIYFFDAGSYPISSTEIRRNSLQNSEAIPEAVLMYITENKLYS</sequence>
<dbReference type="Proteomes" id="UP000054735">
    <property type="component" value="Unassembled WGS sequence"/>
</dbReference>
<dbReference type="InterPro" id="IPR005248">
    <property type="entry name" value="NadD/NMNAT"/>
</dbReference>
<dbReference type="EMBL" id="LNXT01000006">
    <property type="protein sequence ID" value="KTC75244.1"/>
    <property type="molecule type" value="Genomic_DNA"/>
</dbReference>
<protein>
    <recommendedName>
        <fullName evidence="11">Probable nicotinate-nucleotide adenylyltransferase</fullName>
        <ecNumber evidence="11">2.7.7.18</ecNumber>
    </recommendedName>
    <alternativeName>
        <fullName evidence="11">Deamido-NAD(+) diphosphorylase</fullName>
    </alternativeName>
    <alternativeName>
        <fullName evidence="11">Deamido-NAD(+) pyrophosphorylase</fullName>
    </alternativeName>
    <alternativeName>
        <fullName evidence="11">Nicotinate mononucleotide adenylyltransferase</fullName>
        <shortName evidence="11">NaMN adenylyltransferase</shortName>
    </alternativeName>
</protein>
<dbReference type="InterPro" id="IPR014729">
    <property type="entry name" value="Rossmann-like_a/b/a_fold"/>
</dbReference>
<keyword evidence="8 11" id="KW-0067">ATP-binding</keyword>
<dbReference type="Pfam" id="PF01467">
    <property type="entry name" value="CTP_transf_like"/>
    <property type="match status" value="1"/>
</dbReference>
<keyword evidence="7 11" id="KW-0547">Nucleotide-binding</keyword>
<dbReference type="GO" id="GO:0005524">
    <property type="term" value="F:ATP binding"/>
    <property type="evidence" value="ECO:0007669"/>
    <property type="project" value="UniProtKB-KW"/>
</dbReference>
<dbReference type="PANTHER" id="PTHR39321">
    <property type="entry name" value="NICOTINATE-NUCLEOTIDE ADENYLYLTRANSFERASE-RELATED"/>
    <property type="match status" value="1"/>
</dbReference>
<keyword evidence="15" id="KW-1185">Reference proteome</keyword>
<evidence type="ECO:0000256" key="9">
    <source>
        <dbReference type="ARBA" id="ARBA00023027"/>
    </source>
</evidence>
<name>A0A378IAL2_9GAMM</name>
<comment type="function">
    <text evidence="1 11">Catalyzes the reversible adenylation of nicotinate mononucleotide (NaMN) to nicotinic acid adenine dinucleotide (NaAD).</text>
</comment>
<gene>
    <name evidence="11 14" type="primary">nadD</name>
    <name evidence="13" type="ORF">Lbir_0618</name>
    <name evidence="14" type="ORF">NCTC12437_01579</name>
</gene>
<dbReference type="GO" id="GO:0004515">
    <property type="term" value="F:nicotinate-nucleotide adenylyltransferase activity"/>
    <property type="evidence" value="ECO:0007669"/>
    <property type="project" value="UniProtKB-UniRule"/>
</dbReference>
<keyword evidence="5 11" id="KW-0808">Transferase</keyword>
<dbReference type="NCBIfam" id="TIGR00482">
    <property type="entry name" value="nicotinate (nicotinamide) nucleotide adenylyltransferase"/>
    <property type="match status" value="1"/>
</dbReference>
<evidence type="ECO:0000256" key="8">
    <source>
        <dbReference type="ARBA" id="ARBA00022840"/>
    </source>
</evidence>
<feature type="domain" description="Cytidyltransferase-like" evidence="12">
    <location>
        <begin position="19"/>
        <end position="199"/>
    </location>
</feature>
<dbReference type="STRING" id="28083.Lbir_0618"/>
<dbReference type="UniPathway" id="UPA00253">
    <property type="reaction ID" value="UER00332"/>
</dbReference>
<dbReference type="EMBL" id="UGNW01000001">
    <property type="protein sequence ID" value="STX31805.1"/>
    <property type="molecule type" value="Genomic_DNA"/>
</dbReference>
<organism evidence="14 16">
    <name type="scientific">Legionella birminghamensis</name>
    <dbReference type="NCBI Taxonomy" id="28083"/>
    <lineage>
        <taxon>Bacteria</taxon>
        <taxon>Pseudomonadati</taxon>
        <taxon>Pseudomonadota</taxon>
        <taxon>Gammaproteobacteria</taxon>
        <taxon>Legionellales</taxon>
        <taxon>Legionellaceae</taxon>
        <taxon>Legionella</taxon>
    </lineage>
</organism>
<evidence type="ECO:0000313" key="15">
    <source>
        <dbReference type="Proteomes" id="UP000054735"/>
    </source>
</evidence>
<reference evidence="13 15" key="1">
    <citation type="submission" date="2015-11" db="EMBL/GenBank/DDBJ databases">
        <title>Genomic analysis of 38 Legionella species identifies large and diverse effector repertoires.</title>
        <authorList>
            <person name="Burstein D."/>
            <person name="Amaro F."/>
            <person name="Zusman T."/>
            <person name="Lifshitz Z."/>
            <person name="Cohen O."/>
            <person name="Gilbert J.A."/>
            <person name="Pupko T."/>
            <person name="Shuman H.A."/>
            <person name="Segal G."/>
        </authorList>
    </citation>
    <scope>NUCLEOTIDE SEQUENCE [LARGE SCALE GENOMIC DNA]</scope>
    <source>
        <strain evidence="13 15">CDC#1407-AL-14</strain>
    </source>
</reference>
<evidence type="ECO:0000313" key="16">
    <source>
        <dbReference type="Proteomes" id="UP000255066"/>
    </source>
</evidence>
<evidence type="ECO:0000313" key="14">
    <source>
        <dbReference type="EMBL" id="STX31805.1"/>
    </source>
</evidence>
<evidence type="ECO:0000256" key="1">
    <source>
        <dbReference type="ARBA" id="ARBA00002324"/>
    </source>
</evidence>
<dbReference type="HAMAP" id="MF_00244">
    <property type="entry name" value="NaMN_adenylyltr"/>
    <property type="match status" value="1"/>
</dbReference>
<accession>A0A378IAL2</accession>